<dbReference type="SUPFAM" id="SSF141523">
    <property type="entry name" value="L,D-transpeptidase catalytic domain-like"/>
    <property type="match status" value="1"/>
</dbReference>
<dbReference type="CDD" id="cd16913">
    <property type="entry name" value="YkuD_like"/>
    <property type="match status" value="1"/>
</dbReference>
<evidence type="ECO:0000256" key="1">
    <source>
        <dbReference type="ARBA" id="ARBA00004752"/>
    </source>
</evidence>
<evidence type="ECO:0000256" key="7">
    <source>
        <dbReference type="PROSITE-ProRule" id="PRU01373"/>
    </source>
</evidence>
<dbReference type="InterPro" id="IPR045380">
    <property type="entry name" value="LD_TPept_scaffold_dom"/>
</dbReference>
<keyword evidence="10" id="KW-1185">Reference proteome</keyword>
<keyword evidence="3" id="KW-0808">Transferase</keyword>
<comment type="similarity">
    <text evidence="2">Belongs to the YkuD family.</text>
</comment>
<keyword evidence="5 7" id="KW-0573">Peptidoglycan synthesis</keyword>
<organism evidence="9 10">
    <name type="scientific">Hymenobacter armeniacus</name>
    <dbReference type="NCBI Taxonomy" id="2771358"/>
    <lineage>
        <taxon>Bacteria</taxon>
        <taxon>Pseudomonadati</taxon>
        <taxon>Bacteroidota</taxon>
        <taxon>Cytophagia</taxon>
        <taxon>Cytophagales</taxon>
        <taxon>Hymenobacteraceae</taxon>
        <taxon>Hymenobacter</taxon>
    </lineage>
</organism>
<dbReference type="PROSITE" id="PS52029">
    <property type="entry name" value="LD_TPASE"/>
    <property type="match status" value="1"/>
</dbReference>
<keyword evidence="4 7" id="KW-0133">Cell shape</keyword>
<evidence type="ECO:0000313" key="9">
    <source>
        <dbReference type="EMBL" id="MBD2722321.1"/>
    </source>
</evidence>
<sequence length="499" mass="54928">MRRCLALSLAVIVPRCSPAPTAPRNPVENLGQQAPNAPLPAQDVPVAPLLQALLDTAAAGSAHAADARLGLQAGPDVRALYDSADAPIWTTASGLTADAAAAWQQLGRAAEFGLPADYVSAALAALRDSLALPAGPARRSWQRARLDLQLSDAVLRLMRDLHRGRLRPQAEPARARGGAKWQPAAVLRAALGRGTVPAAMLAGQPTTREYRQLQAALARWRARPVPPDSAATNRARYQQAALNLERWRWEAWAPTPEYLFVNLPAYELQVVAHDSVRRRHRVIVGKPETPTPTLSSVVRYFTLAPDWHVPRSIATKEILPRLREDPGYLALNNLALYDQQGRLLDPFAVNWRAVTAQRFPYTIRQSAGCDNALGNVVFRFANPYAVYLHDTPMRQFFAAPARAFSHGCVRLAEPLALAAYLLRREGRPVRLPSEAECARQPAPRNVRLARPMPIYIRYATCTAENGRLRFFADVYGRDERVRRALFGPTAGPDENQAAR</sequence>
<dbReference type="Pfam" id="PF20142">
    <property type="entry name" value="Scaffold"/>
    <property type="match status" value="1"/>
</dbReference>
<dbReference type="Proteomes" id="UP000606003">
    <property type="component" value="Unassembled WGS sequence"/>
</dbReference>
<name>A0ABR8JTU7_9BACT</name>
<evidence type="ECO:0000256" key="6">
    <source>
        <dbReference type="ARBA" id="ARBA00023316"/>
    </source>
</evidence>
<proteinExistence type="inferred from homology"/>
<feature type="active site" description="Nucleophile" evidence="7">
    <location>
        <position position="408"/>
    </location>
</feature>
<dbReference type="PANTHER" id="PTHR41533:SF2">
    <property type="entry name" value="BLR7131 PROTEIN"/>
    <property type="match status" value="1"/>
</dbReference>
<dbReference type="Gene3D" id="2.40.440.10">
    <property type="entry name" value="L,D-transpeptidase catalytic domain-like"/>
    <property type="match status" value="1"/>
</dbReference>
<evidence type="ECO:0000313" key="10">
    <source>
        <dbReference type="Proteomes" id="UP000606003"/>
    </source>
</evidence>
<protein>
    <submittedName>
        <fullName evidence="9">L,D-transpeptidase family protein</fullName>
    </submittedName>
</protein>
<evidence type="ECO:0000256" key="5">
    <source>
        <dbReference type="ARBA" id="ARBA00022984"/>
    </source>
</evidence>
<dbReference type="InterPro" id="IPR005490">
    <property type="entry name" value="LD_TPept_cat_dom"/>
</dbReference>
<feature type="active site" description="Proton donor/acceptor" evidence="7">
    <location>
        <position position="389"/>
    </location>
</feature>
<dbReference type="RefSeq" id="WP_190923765.1">
    <property type="nucleotide sequence ID" value="NZ_JACXAC010000003.1"/>
</dbReference>
<dbReference type="EMBL" id="JACXAC010000003">
    <property type="protein sequence ID" value="MBD2722321.1"/>
    <property type="molecule type" value="Genomic_DNA"/>
</dbReference>
<comment type="caution">
    <text evidence="9">The sequence shown here is derived from an EMBL/GenBank/DDBJ whole genome shotgun (WGS) entry which is preliminary data.</text>
</comment>
<feature type="domain" description="L,D-TPase catalytic" evidence="8">
    <location>
        <begin position="257"/>
        <end position="432"/>
    </location>
</feature>
<reference evidence="9 10" key="1">
    <citation type="submission" date="2020-09" db="EMBL/GenBank/DDBJ databases">
        <authorList>
            <person name="Kim M.K."/>
        </authorList>
    </citation>
    <scope>NUCLEOTIDE SEQUENCE [LARGE SCALE GENOMIC DNA]</scope>
    <source>
        <strain evidence="9 10">BT189</strain>
    </source>
</reference>
<keyword evidence="6 7" id="KW-0961">Cell wall biogenesis/degradation</keyword>
<evidence type="ECO:0000259" key="8">
    <source>
        <dbReference type="PROSITE" id="PS52029"/>
    </source>
</evidence>
<accession>A0ABR8JTU7</accession>
<evidence type="ECO:0000256" key="2">
    <source>
        <dbReference type="ARBA" id="ARBA00005992"/>
    </source>
</evidence>
<dbReference type="Pfam" id="PF03734">
    <property type="entry name" value="YkuD"/>
    <property type="match status" value="1"/>
</dbReference>
<dbReference type="InterPro" id="IPR052905">
    <property type="entry name" value="LD-transpeptidase_YkuD-like"/>
</dbReference>
<evidence type="ECO:0000256" key="4">
    <source>
        <dbReference type="ARBA" id="ARBA00022960"/>
    </source>
</evidence>
<comment type="pathway">
    <text evidence="1 7">Cell wall biogenesis; peptidoglycan biosynthesis.</text>
</comment>
<evidence type="ECO:0000256" key="3">
    <source>
        <dbReference type="ARBA" id="ARBA00022679"/>
    </source>
</evidence>
<dbReference type="PANTHER" id="PTHR41533">
    <property type="entry name" value="L,D-TRANSPEPTIDASE HI_1667-RELATED"/>
    <property type="match status" value="1"/>
</dbReference>
<dbReference type="InterPro" id="IPR038063">
    <property type="entry name" value="Transpep_catalytic_dom"/>
</dbReference>
<gene>
    <name evidence="9" type="ORF">IC234_09295</name>
</gene>